<evidence type="ECO:0000313" key="1">
    <source>
        <dbReference type="EMBL" id="SNR90481.1"/>
    </source>
</evidence>
<dbReference type="EMBL" id="FZOJ01000001">
    <property type="protein sequence ID" value="SNR90481.1"/>
    <property type="molecule type" value="Genomic_DNA"/>
</dbReference>
<dbReference type="PANTHER" id="PTHR34374">
    <property type="entry name" value="LARGE RIBOSOMAL RNA SUBUNIT ACCUMULATION PROTEIN YCED HOMOLOG 1, CHLOROPLASTIC"/>
    <property type="match status" value="1"/>
</dbReference>
<keyword evidence="2" id="KW-1185">Reference proteome</keyword>
<proteinExistence type="predicted"/>
<dbReference type="AlphaFoldDB" id="A0A239A5A4"/>
<evidence type="ECO:0000313" key="2">
    <source>
        <dbReference type="Proteomes" id="UP000198304"/>
    </source>
</evidence>
<evidence type="ECO:0008006" key="3">
    <source>
        <dbReference type="Google" id="ProtNLM"/>
    </source>
</evidence>
<dbReference type="Proteomes" id="UP000198304">
    <property type="component" value="Unassembled WGS sequence"/>
</dbReference>
<protein>
    <recommendedName>
        <fullName evidence="3">DUF177 domain-containing protein</fullName>
    </recommendedName>
</protein>
<dbReference type="Pfam" id="PF02620">
    <property type="entry name" value="YceD"/>
    <property type="match status" value="1"/>
</dbReference>
<organism evidence="1 2">
    <name type="scientific">Anaerovirgula multivorans</name>
    <dbReference type="NCBI Taxonomy" id="312168"/>
    <lineage>
        <taxon>Bacteria</taxon>
        <taxon>Bacillati</taxon>
        <taxon>Bacillota</taxon>
        <taxon>Clostridia</taxon>
        <taxon>Peptostreptococcales</taxon>
        <taxon>Natronincolaceae</taxon>
        <taxon>Anaerovirgula</taxon>
    </lineage>
</organism>
<reference evidence="1 2" key="1">
    <citation type="submission" date="2017-06" db="EMBL/GenBank/DDBJ databases">
        <authorList>
            <person name="Kim H.J."/>
            <person name="Triplett B.A."/>
        </authorList>
    </citation>
    <scope>NUCLEOTIDE SEQUENCE [LARGE SCALE GENOMIC DNA]</scope>
    <source>
        <strain evidence="1 2">SCA</strain>
    </source>
</reference>
<name>A0A239A5A4_9FIRM</name>
<accession>A0A239A5A4</accession>
<dbReference type="PANTHER" id="PTHR34374:SF1">
    <property type="entry name" value="LARGE RIBOSOMAL RNA SUBUNIT ACCUMULATION PROTEIN YCED HOMOLOG 1, CHLOROPLASTIC"/>
    <property type="match status" value="1"/>
</dbReference>
<dbReference type="RefSeq" id="WP_176431131.1">
    <property type="nucleotide sequence ID" value="NZ_FZOJ01000001.1"/>
</dbReference>
<dbReference type="InterPro" id="IPR003772">
    <property type="entry name" value="YceD"/>
</dbReference>
<gene>
    <name evidence="1" type="ORF">SAMN05446037_1001332</name>
</gene>
<sequence length="173" mass="19840">MKFDLNTIKRGENDKIDLDFVVNLESIDYYGDVLKVITPISVLGSLYSIGKKIFLSCKLETDLEVHCGRCLKPFIYLLKTNIDVELTEEDEAMDEDDLDDIITYNDNMIDFDEIVKEQIISNIPMKTICNENCEGLCRVCGVDLNLEKCKCNTDDDENIDPRLAKLKELLQQD</sequence>